<keyword evidence="2" id="KW-1185">Reference proteome</keyword>
<proteinExistence type="predicted"/>
<name>A0A9N9KBC3_9GLOM</name>
<feature type="non-terminal residue" evidence="1">
    <location>
        <position position="174"/>
    </location>
</feature>
<protein>
    <submittedName>
        <fullName evidence="1">21909_t:CDS:1</fullName>
    </submittedName>
</protein>
<sequence length="174" mass="19944">MIREVQSTQLKVMLFAFNSSECNTAKSLHYFKTPTQLTIVCYYCQKFHILFTSSNLNIPFRQATPPSSSQKSIYIDINITSKQIKQLKKIIPQSPITKTTTISSLPFSLNYSTTQQETLSSSKQTPQIQAYSYHTHICIICQNKNILCAFLENNTYSFLDKSILIIKEFLAHPE</sequence>
<dbReference type="AlphaFoldDB" id="A0A9N9KBC3"/>
<evidence type="ECO:0000313" key="2">
    <source>
        <dbReference type="Proteomes" id="UP000789759"/>
    </source>
</evidence>
<gene>
    <name evidence="1" type="ORF">CPELLU_LOCUS19270</name>
</gene>
<comment type="caution">
    <text evidence="1">The sequence shown here is derived from an EMBL/GenBank/DDBJ whole genome shotgun (WGS) entry which is preliminary data.</text>
</comment>
<reference evidence="1" key="1">
    <citation type="submission" date="2021-06" db="EMBL/GenBank/DDBJ databases">
        <authorList>
            <person name="Kallberg Y."/>
            <person name="Tangrot J."/>
            <person name="Rosling A."/>
        </authorList>
    </citation>
    <scope>NUCLEOTIDE SEQUENCE</scope>
    <source>
        <strain evidence="1">FL966</strain>
    </source>
</reference>
<accession>A0A9N9KBC3</accession>
<evidence type="ECO:0000313" key="1">
    <source>
        <dbReference type="EMBL" id="CAG8816726.1"/>
    </source>
</evidence>
<dbReference type="Proteomes" id="UP000789759">
    <property type="component" value="Unassembled WGS sequence"/>
</dbReference>
<dbReference type="EMBL" id="CAJVQA010044622">
    <property type="protein sequence ID" value="CAG8816726.1"/>
    <property type="molecule type" value="Genomic_DNA"/>
</dbReference>
<organism evidence="1 2">
    <name type="scientific">Cetraspora pellucida</name>
    <dbReference type="NCBI Taxonomy" id="1433469"/>
    <lineage>
        <taxon>Eukaryota</taxon>
        <taxon>Fungi</taxon>
        <taxon>Fungi incertae sedis</taxon>
        <taxon>Mucoromycota</taxon>
        <taxon>Glomeromycotina</taxon>
        <taxon>Glomeromycetes</taxon>
        <taxon>Diversisporales</taxon>
        <taxon>Gigasporaceae</taxon>
        <taxon>Cetraspora</taxon>
    </lineage>
</organism>